<reference evidence="1 2" key="1">
    <citation type="submission" date="2019-10" db="EMBL/GenBank/DDBJ databases">
        <authorList>
            <person name="Palmer J.M."/>
        </authorList>
    </citation>
    <scope>NUCLEOTIDE SEQUENCE [LARGE SCALE GENOMIC DNA]</scope>
    <source>
        <strain evidence="1 2">TWF694</strain>
    </source>
</reference>
<comment type="caution">
    <text evidence="1">The sequence shown here is derived from an EMBL/GenBank/DDBJ whole genome shotgun (WGS) entry which is preliminary data.</text>
</comment>
<accession>A0AAV9XYE6</accession>
<dbReference type="Proteomes" id="UP001365542">
    <property type="component" value="Unassembled WGS sequence"/>
</dbReference>
<dbReference type="AlphaFoldDB" id="A0AAV9XYE6"/>
<gene>
    <name evidence="1" type="ORF">TWF694_001529</name>
</gene>
<sequence>MFFCSHEREAQEEFFNMLLQKIVCVDKKEALLWPQVWPGSAVTHDLTPVRRRILMEVIQFLLVAEESGIVLESIACLSNEKSATGYAKSGFSRLPAEIHLIIQDYLDDFSAICLAMTSRRIFNILLGRIQDIVCPLSELGCWAGKPMVRAGVVLDMNDAAPIAGDEEAGKYWAPVIEAKMMGVRERGYHTLYDSDNPQRLDILHSIAKDLRTPKTVRRYLSAVLTNTEYENMFRAGEKYVIRNLDKMEYVEFPTGKLGRVTTRPEGVLDDTLIQALHPGEALLEAITWLPAEASSTKDLVKGAWAGDRIDLVTARKLGDDDWRKLRTL</sequence>
<dbReference type="EMBL" id="JAVHJO010000001">
    <property type="protein sequence ID" value="KAK6544848.1"/>
    <property type="molecule type" value="Genomic_DNA"/>
</dbReference>
<organism evidence="1 2">
    <name type="scientific">Orbilia ellipsospora</name>
    <dbReference type="NCBI Taxonomy" id="2528407"/>
    <lineage>
        <taxon>Eukaryota</taxon>
        <taxon>Fungi</taxon>
        <taxon>Dikarya</taxon>
        <taxon>Ascomycota</taxon>
        <taxon>Pezizomycotina</taxon>
        <taxon>Orbiliomycetes</taxon>
        <taxon>Orbiliales</taxon>
        <taxon>Orbiliaceae</taxon>
        <taxon>Orbilia</taxon>
    </lineage>
</organism>
<name>A0AAV9XYE6_9PEZI</name>
<evidence type="ECO:0008006" key="3">
    <source>
        <dbReference type="Google" id="ProtNLM"/>
    </source>
</evidence>
<protein>
    <recommendedName>
        <fullName evidence="3">F-box domain-containing protein</fullName>
    </recommendedName>
</protein>
<proteinExistence type="predicted"/>
<keyword evidence="2" id="KW-1185">Reference proteome</keyword>
<evidence type="ECO:0000313" key="2">
    <source>
        <dbReference type="Proteomes" id="UP001365542"/>
    </source>
</evidence>
<evidence type="ECO:0000313" key="1">
    <source>
        <dbReference type="EMBL" id="KAK6544848.1"/>
    </source>
</evidence>